<evidence type="ECO:0000313" key="1">
    <source>
        <dbReference type="EnsemblMetazoa" id="MDOA005790-PA"/>
    </source>
</evidence>
<dbReference type="InterPro" id="IPR032157">
    <property type="entry name" value="PAC4"/>
</dbReference>
<dbReference type="eggNOG" id="ENOG502S31R">
    <property type="taxonomic scope" value="Eukaryota"/>
</dbReference>
<accession>A0A1I8MK71</accession>
<protein>
    <submittedName>
        <fullName evidence="3">Uncharacterized protein LOC101894299</fullName>
    </submittedName>
</protein>
<evidence type="ECO:0000313" key="3">
    <source>
        <dbReference type="RefSeq" id="XP_005191442.1"/>
    </source>
</evidence>
<dbReference type="KEGG" id="mde:101894299"/>
<dbReference type="AlphaFoldDB" id="A0A1I8MK71"/>
<dbReference type="GO" id="GO:0043248">
    <property type="term" value="P:proteasome assembly"/>
    <property type="evidence" value="ECO:0007669"/>
    <property type="project" value="InterPro"/>
</dbReference>
<dbReference type="STRING" id="7370.A0A1I8MK71"/>
<dbReference type="GeneID" id="101894299"/>
<reference evidence="1" key="1">
    <citation type="submission" date="2020-05" db="UniProtKB">
        <authorList>
            <consortium name="EnsemblMetazoa"/>
        </authorList>
    </citation>
    <scope>IDENTIFICATION</scope>
    <source>
        <strain evidence="1">Aabys</strain>
    </source>
</reference>
<dbReference type="EnsemblMetazoa" id="MDOA005790-RA">
    <property type="protein sequence ID" value="MDOA005790-PA"/>
    <property type="gene ID" value="MDOA005790"/>
</dbReference>
<evidence type="ECO:0000313" key="2">
    <source>
        <dbReference type="Proteomes" id="UP001652621"/>
    </source>
</evidence>
<name>A0A1I8MK71_MUSDO</name>
<organism evidence="1">
    <name type="scientific">Musca domestica</name>
    <name type="common">House fly</name>
    <dbReference type="NCBI Taxonomy" id="7370"/>
    <lineage>
        <taxon>Eukaryota</taxon>
        <taxon>Metazoa</taxon>
        <taxon>Ecdysozoa</taxon>
        <taxon>Arthropoda</taxon>
        <taxon>Hexapoda</taxon>
        <taxon>Insecta</taxon>
        <taxon>Pterygota</taxon>
        <taxon>Neoptera</taxon>
        <taxon>Endopterygota</taxon>
        <taxon>Diptera</taxon>
        <taxon>Brachycera</taxon>
        <taxon>Muscomorpha</taxon>
        <taxon>Muscoidea</taxon>
        <taxon>Muscidae</taxon>
        <taxon>Musca</taxon>
    </lineage>
</organism>
<dbReference type="VEuPathDB" id="VectorBase:MDOMA2_018650"/>
<dbReference type="Pfam" id="PF16093">
    <property type="entry name" value="PAC4"/>
    <property type="match status" value="1"/>
</dbReference>
<reference evidence="3" key="2">
    <citation type="submission" date="2025-04" db="UniProtKB">
        <authorList>
            <consortium name="RefSeq"/>
        </authorList>
    </citation>
    <scope>IDENTIFICATION</scope>
    <source>
        <strain evidence="3">Aabys</strain>
    </source>
</reference>
<keyword evidence="2" id="KW-1185">Reference proteome</keyword>
<gene>
    <name evidence="1" type="primary">101894299</name>
    <name evidence="3" type="synonym">LOC101894299</name>
</gene>
<dbReference type="VEuPathDB" id="VectorBase:MDOA005790"/>
<proteinExistence type="predicted"/>
<dbReference type="Proteomes" id="UP001652621">
    <property type="component" value="Unplaced"/>
</dbReference>
<dbReference type="PANTHER" id="PTHR33559">
    <property type="entry name" value="PROTEASOME ASSEMBLY CHAPERONE 4"/>
    <property type="match status" value="1"/>
</dbReference>
<dbReference type="RefSeq" id="XP_005191442.1">
    <property type="nucleotide sequence ID" value="XM_005191385.3"/>
</dbReference>
<sequence length="131" mass="14689">MTEENSTDHCGDANKAFTSSQGQLLVGDKKYTVRSLKMNGATMMFLGSAEPECLDEMAVAMQMPQDGQIIGTTILGAQSSITDSQRLAEQFTRRYGRQFFVSFNAQVDRMTAPLLEKQLNEYMRNNKDLFV</sequence>
<dbReference type="OrthoDB" id="368507at2759"/>
<dbReference type="PANTHER" id="PTHR33559:SF1">
    <property type="entry name" value="PROTEASOME ASSEMBLY CHAPERONE 4"/>
    <property type="match status" value="1"/>
</dbReference>